<accession>A0A1Q9DMN2</accession>
<dbReference type="Pfam" id="PF00144">
    <property type="entry name" value="Beta-lactamase"/>
    <property type="match status" value="1"/>
</dbReference>
<evidence type="ECO:0000313" key="2">
    <source>
        <dbReference type="EMBL" id="OLP96432.1"/>
    </source>
</evidence>
<dbReference type="PANTHER" id="PTHR43283:SF3">
    <property type="entry name" value="BETA-LACTAMASE FAMILY PROTEIN (AFU_ORTHOLOGUE AFUA_5G07500)"/>
    <property type="match status" value="1"/>
</dbReference>
<dbReference type="Gene3D" id="3.40.710.10">
    <property type="entry name" value="DD-peptidase/beta-lactamase superfamily"/>
    <property type="match status" value="1"/>
</dbReference>
<dbReference type="InterPro" id="IPR012338">
    <property type="entry name" value="Beta-lactam/transpept-like"/>
</dbReference>
<evidence type="ECO:0000259" key="1">
    <source>
        <dbReference type="Pfam" id="PF00144"/>
    </source>
</evidence>
<evidence type="ECO:0000313" key="3">
    <source>
        <dbReference type="Proteomes" id="UP000186817"/>
    </source>
</evidence>
<comment type="caution">
    <text evidence="2">The sequence shown here is derived from an EMBL/GenBank/DDBJ whole genome shotgun (WGS) entry which is preliminary data.</text>
</comment>
<dbReference type="InterPro" id="IPR001466">
    <property type="entry name" value="Beta-lactam-related"/>
</dbReference>
<protein>
    <recommendedName>
        <fullName evidence="1">Beta-lactamase-related domain-containing protein</fullName>
    </recommendedName>
</protein>
<dbReference type="EMBL" id="LSRX01000467">
    <property type="protein sequence ID" value="OLP96432.1"/>
    <property type="molecule type" value="Genomic_DNA"/>
</dbReference>
<reference evidence="2 3" key="1">
    <citation type="submission" date="2016-02" db="EMBL/GenBank/DDBJ databases">
        <title>Genome analysis of coral dinoflagellate symbionts highlights evolutionary adaptations to a symbiotic lifestyle.</title>
        <authorList>
            <person name="Aranda M."/>
            <person name="Li Y."/>
            <person name="Liew Y.J."/>
            <person name="Baumgarten S."/>
            <person name="Simakov O."/>
            <person name="Wilson M."/>
            <person name="Piel J."/>
            <person name="Ashoor H."/>
            <person name="Bougouffa S."/>
            <person name="Bajic V.B."/>
            <person name="Ryu T."/>
            <person name="Ravasi T."/>
            <person name="Bayer T."/>
            <person name="Micklem G."/>
            <person name="Kim H."/>
            <person name="Bhak J."/>
            <person name="Lajeunesse T.C."/>
            <person name="Voolstra C.R."/>
        </authorList>
    </citation>
    <scope>NUCLEOTIDE SEQUENCE [LARGE SCALE GENOMIC DNA]</scope>
    <source>
        <strain evidence="2 3">CCMP2467</strain>
    </source>
</reference>
<gene>
    <name evidence="2" type="ORF">AK812_SmicGene21336</name>
</gene>
<dbReference type="InterPro" id="IPR050789">
    <property type="entry name" value="Diverse_Enzym_Activities"/>
</dbReference>
<dbReference type="AlphaFoldDB" id="A0A1Q9DMN2"/>
<proteinExistence type="predicted"/>
<dbReference type="Proteomes" id="UP000186817">
    <property type="component" value="Unassembled WGS sequence"/>
</dbReference>
<feature type="domain" description="Beta-lactamase-related" evidence="1">
    <location>
        <begin position="34"/>
        <end position="413"/>
    </location>
</feature>
<dbReference type="OMA" id="NIMEEVP"/>
<dbReference type="PANTHER" id="PTHR43283">
    <property type="entry name" value="BETA-LACTAMASE-RELATED"/>
    <property type="match status" value="1"/>
</dbReference>
<dbReference type="SUPFAM" id="SSF56601">
    <property type="entry name" value="beta-lactamase/transpeptidase-like"/>
    <property type="match status" value="1"/>
</dbReference>
<name>A0A1Q9DMN2_SYMMI</name>
<keyword evidence="3" id="KW-1185">Reference proteome</keyword>
<sequence>MASDGSAAMAAVGFHRGVPEDEGLDGNAFEAHRHRIKQHLDRGVFPGFAEAAISNGKVVFTNLCGYTDKSKRHRMSPQTLFRGYSMMKPITATAFMSLVDDGTVGLHDPVHRYIPSFKDLQVRRKNGKGLEALKKPMTLCHLLMHTSGLGYGPGSITPGVPLVARSAEEKHYKSLTVRQEEGDINSLEKLCTELARLPLLHQPGSNYAYGMSLDVLGHVMEIVTGQPLRKIIQTRVLDRVGMRDTSFMVQRSRTAHLAGYYRLMKDKGVSKRWLQRLDGSRAEDSMYVKGSAAAYAGGVPAAGGLWGAGRSTMLFSLRDVLLFCQMLLNRGRSVSGKRVLKTETVRSLVGDWLRLKRASDKPDPEGWGSDDVGWSPLGNIERYGPHAGALYMGGMSYFWLDPRRNIAAAIMTETYWQVDPLGWKAELDDLDQVIQKAVLTAKRKRQSAHSASTGAAKRQRR</sequence>
<organism evidence="2 3">
    <name type="scientific">Symbiodinium microadriaticum</name>
    <name type="common">Dinoflagellate</name>
    <name type="synonym">Zooxanthella microadriatica</name>
    <dbReference type="NCBI Taxonomy" id="2951"/>
    <lineage>
        <taxon>Eukaryota</taxon>
        <taxon>Sar</taxon>
        <taxon>Alveolata</taxon>
        <taxon>Dinophyceae</taxon>
        <taxon>Suessiales</taxon>
        <taxon>Symbiodiniaceae</taxon>
        <taxon>Symbiodinium</taxon>
    </lineage>
</organism>
<dbReference type="OrthoDB" id="410130at2759"/>